<feature type="compositionally biased region" description="Acidic residues" evidence="2">
    <location>
        <begin position="30"/>
        <end position="39"/>
    </location>
</feature>
<organism evidence="4 5">
    <name type="scientific">Anoxynatronum buryatiense</name>
    <dbReference type="NCBI Taxonomy" id="489973"/>
    <lineage>
        <taxon>Bacteria</taxon>
        <taxon>Bacillati</taxon>
        <taxon>Bacillota</taxon>
        <taxon>Clostridia</taxon>
        <taxon>Eubacteriales</taxon>
        <taxon>Clostridiaceae</taxon>
        <taxon>Anoxynatronum</taxon>
    </lineage>
</organism>
<dbReference type="PANTHER" id="PTHR30006">
    <property type="entry name" value="THIAMINE-BINDING PERIPLASMIC PROTEIN-RELATED"/>
    <property type="match status" value="1"/>
</dbReference>
<keyword evidence="5" id="KW-1185">Reference proteome</keyword>
<dbReference type="PIRSF" id="PIRSF002825">
    <property type="entry name" value="CfbpA"/>
    <property type="match status" value="1"/>
</dbReference>
<dbReference type="PANTHER" id="PTHR30006:SF2">
    <property type="entry name" value="ABC TRANSPORTER SUBSTRATE-BINDING PROTEIN"/>
    <property type="match status" value="1"/>
</dbReference>
<dbReference type="Proteomes" id="UP001158066">
    <property type="component" value="Unassembled WGS sequence"/>
</dbReference>
<evidence type="ECO:0000313" key="5">
    <source>
        <dbReference type="Proteomes" id="UP001158066"/>
    </source>
</evidence>
<keyword evidence="1 3" id="KW-0732">Signal</keyword>
<dbReference type="Pfam" id="PF13343">
    <property type="entry name" value="SBP_bac_6"/>
    <property type="match status" value="1"/>
</dbReference>
<evidence type="ECO:0000256" key="3">
    <source>
        <dbReference type="SAM" id="SignalP"/>
    </source>
</evidence>
<feature type="signal peptide" evidence="3">
    <location>
        <begin position="1"/>
        <end position="28"/>
    </location>
</feature>
<feature type="chain" id="PRO_5041418204" evidence="3">
    <location>
        <begin position="29"/>
        <end position="359"/>
    </location>
</feature>
<evidence type="ECO:0000256" key="1">
    <source>
        <dbReference type="ARBA" id="ARBA00022729"/>
    </source>
</evidence>
<protein>
    <submittedName>
        <fullName evidence="4">Iron(III) transport system substrate-binding protein</fullName>
    </submittedName>
</protein>
<dbReference type="InterPro" id="IPR026045">
    <property type="entry name" value="Ferric-bd"/>
</dbReference>
<dbReference type="SUPFAM" id="SSF53850">
    <property type="entry name" value="Periplasmic binding protein-like II"/>
    <property type="match status" value="1"/>
</dbReference>
<dbReference type="GO" id="GO:0030976">
    <property type="term" value="F:thiamine pyrophosphate binding"/>
    <property type="evidence" value="ECO:0007669"/>
    <property type="project" value="TreeGrafter"/>
</dbReference>
<dbReference type="GO" id="GO:0015888">
    <property type="term" value="P:thiamine transport"/>
    <property type="evidence" value="ECO:0007669"/>
    <property type="project" value="TreeGrafter"/>
</dbReference>
<comment type="caution">
    <text evidence="4">The sequence shown here is derived from an EMBL/GenBank/DDBJ whole genome shotgun (WGS) entry which is preliminary data.</text>
</comment>
<dbReference type="GO" id="GO:0030975">
    <property type="term" value="F:thiamine binding"/>
    <property type="evidence" value="ECO:0007669"/>
    <property type="project" value="TreeGrafter"/>
</dbReference>
<dbReference type="RefSeq" id="WP_283407694.1">
    <property type="nucleotide sequence ID" value="NZ_FXUF01000001.1"/>
</dbReference>
<gene>
    <name evidence="4" type="ORF">SAMN06296020_101344</name>
</gene>
<dbReference type="EMBL" id="FXUF01000001">
    <property type="protein sequence ID" value="SMP40219.1"/>
    <property type="molecule type" value="Genomic_DNA"/>
</dbReference>
<reference evidence="4" key="1">
    <citation type="submission" date="2017-05" db="EMBL/GenBank/DDBJ databases">
        <authorList>
            <person name="Varghese N."/>
            <person name="Submissions S."/>
        </authorList>
    </citation>
    <scope>NUCLEOTIDE SEQUENCE</scope>
    <source>
        <strain evidence="4">Su22</strain>
    </source>
</reference>
<dbReference type="Gene3D" id="3.40.190.10">
    <property type="entry name" value="Periplasmic binding protein-like II"/>
    <property type="match status" value="2"/>
</dbReference>
<feature type="region of interest" description="Disordered" evidence="2">
    <location>
        <begin position="27"/>
        <end position="53"/>
    </location>
</feature>
<sequence>MERKSILSILLVLVIIMALFTGCQPAPAEEPTEVSEETPEQPVEAAAEPADEPYTGEPLQIYAAYGGLEEIAQKFESETGIPVEMLSMSSGEVLSRMRAEAGRALGDVWFGGGIDSFMVAAEEGLLHPYQSPEAISIEDRFKDQEGYWTGVSIVLVTFVVNKPLAEELGVDIPRTWESLTDPAYQGEVSMPNPGISGTAYTAIASMIQMRGEVAGWEYLDVLDQNIPYYAERGSEPPQQASLGEVLVGISPDGINSLREGYPVEVVYPEDGTPWWHSPVAIIEGTQNLEAAQKFVDWVLTEEGQAFLAEVSPRPSTRPNVPLPEDVPTLDELNLVDYDFAWAAQERDRIVEEWTQRYTQ</sequence>
<dbReference type="GO" id="GO:0030288">
    <property type="term" value="C:outer membrane-bounded periplasmic space"/>
    <property type="evidence" value="ECO:0007669"/>
    <property type="project" value="TreeGrafter"/>
</dbReference>
<dbReference type="AlphaFoldDB" id="A0AA46AHJ2"/>
<dbReference type="CDD" id="cd13544">
    <property type="entry name" value="PBP2_Fbp_like_1"/>
    <property type="match status" value="1"/>
</dbReference>
<evidence type="ECO:0000313" key="4">
    <source>
        <dbReference type="EMBL" id="SMP40219.1"/>
    </source>
</evidence>
<proteinExistence type="predicted"/>
<accession>A0AA46AHJ2</accession>
<evidence type="ECO:0000256" key="2">
    <source>
        <dbReference type="SAM" id="MobiDB-lite"/>
    </source>
</evidence>
<dbReference type="PROSITE" id="PS51257">
    <property type="entry name" value="PROKAR_LIPOPROTEIN"/>
    <property type="match status" value="1"/>
</dbReference>
<name>A0AA46AHJ2_9CLOT</name>